<name>A0AAN7M6V3_TRANT</name>
<dbReference type="Proteomes" id="UP001346149">
    <property type="component" value="Unassembled WGS sequence"/>
</dbReference>
<reference evidence="1 2" key="1">
    <citation type="journal article" date="2023" name="Hortic Res">
        <title>Pangenome of water caltrop reveals structural variations and asymmetric subgenome divergence after allopolyploidization.</title>
        <authorList>
            <person name="Zhang X."/>
            <person name="Chen Y."/>
            <person name="Wang L."/>
            <person name="Yuan Y."/>
            <person name="Fang M."/>
            <person name="Shi L."/>
            <person name="Lu R."/>
            <person name="Comes H.P."/>
            <person name="Ma Y."/>
            <person name="Chen Y."/>
            <person name="Huang G."/>
            <person name="Zhou Y."/>
            <person name="Zheng Z."/>
            <person name="Qiu Y."/>
        </authorList>
    </citation>
    <scope>NUCLEOTIDE SEQUENCE [LARGE SCALE GENOMIC DNA]</scope>
    <source>
        <strain evidence="1">F231</strain>
    </source>
</reference>
<organism evidence="1 2">
    <name type="scientific">Trapa natans</name>
    <name type="common">Water chestnut</name>
    <dbReference type="NCBI Taxonomy" id="22666"/>
    <lineage>
        <taxon>Eukaryota</taxon>
        <taxon>Viridiplantae</taxon>
        <taxon>Streptophyta</taxon>
        <taxon>Embryophyta</taxon>
        <taxon>Tracheophyta</taxon>
        <taxon>Spermatophyta</taxon>
        <taxon>Magnoliopsida</taxon>
        <taxon>eudicotyledons</taxon>
        <taxon>Gunneridae</taxon>
        <taxon>Pentapetalae</taxon>
        <taxon>rosids</taxon>
        <taxon>malvids</taxon>
        <taxon>Myrtales</taxon>
        <taxon>Lythraceae</taxon>
        <taxon>Trapa</taxon>
    </lineage>
</organism>
<gene>
    <name evidence="1" type="ORF">SAY86_017799</name>
</gene>
<accession>A0AAN7M6V3</accession>
<protein>
    <submittedName>
        <fullName evidence="1">Uncharacterized protein</fullName>
    </submittedName>
</protein>
<comment type="caution">
    <text evidence="1">The sequence shown here is derived from an EMBL/GenBank/DDBJ whole genome shotgun (WGS) entry which is preliminary data.</text>
</comment>
<dbReference type="EMBL" id="JAXQNO010000010">
    <property type="protein sequence ID" value="KAK4790495.1"/>
    <property type="molecule type" value="Genomic_DNA"/>
</dbReference>
<evidence type="ECO:0000313" key="1">
    <source>
        <dbReference type="EMBL" id="KAK4790495.1"/>
    </source>
</evidence>
<sequence>MNKKGTSSGITCSWIMDPQLVSLADLQLLKKKLHFLSFHSTRMRRVIRNKQDEVIITYRTQEREIFKFQILYPQHKSHISKRNLAASTNRKHSAPSSPRLNHDQQFNFNLFHESCQIIPEIDYY</sequence>
<proteinExistence type="predicted"/>
<keyword evidence="2" id="KW-1185">Reference proteome</keyword>
<evidence type="ECO:0000313" key="2">
    <source>
        <dbReference type="Proteomes" id="UP001346149"/>
    </source>
</evidence>
<dbReference type="AlphaFoldDB" id="A0AAN7M6V3"/>